<reference evidence="1" key="1">
    <citation type="submission" date="2020-09" db="EMBL/GenBank/DDBJ databases">
        <title>Genome-Enabled Discovery of Anthraquinone Biosynthesis in Senna tora.</title>
        <authorList>
            <person name="Kang S.-H."/>
            <person name="Pandey R.P."/>
            <person name="Lee C.-M."/>
            <person name="Sim J.-S."/>
            <person name="Jeong J.-T."/>
            <person name="Choi B.-S."/>
            <person name="Jung M."/>
            <person name="Ginzburg D."/>
            <person name="Zhao K."/>
            <person name="Won S.Y."/>
            <person name="Oh T.-J."/>
            <person name="Yu Y."/>
            <person name="Kim N.-H."/>
            <person name="Lee O.R."/>
            <person name="Lee T.-H."/>
            <person name="Bashyal P."/>
            <person name="Kim T.-S."/>
            <person name="Lee W.-H."/>
            <person name="Kawkins C."/>
            <person name="Kim C.-K."/>
            <person name="Kim J.S."/>
            <person name="Ahn B.O."/>
            <person name="Rhee S.Y."/>
            <person name="Sohng J.K."/>
        </authorList>
    </citation>
    <scope>NUCLEOTIDE SEQUENCE</scope>
    <source>
        <tissue evidence="1">Leaf</tissue>
    </source>
</reference>
<dbReference type="OrthoDB" id="1304283at2759"/>
<sequence>MNTMTDGEGKKDEGQSQSQTYLIWTALRARKKFGFVRGTIQRPDEMSDDLKDWWTINSLLVSWIYNLPL</sequence>
<dbReference type="AlphaFoldDB" id="A0A834WAT0"/>
<evidence type="ECO:0000313" key="2">
    <source>
        <dbReference type="Proteomes" id="UP000634136"/>
    </source>
</evidence>
<keyword evidence="2" id="KW-1185">Reference proteome</keyword>
<dbReference type="Proteomes" id="UP000634136">
    <property type="component" value="Unassembled WGS sequence"/>
</dbReference>
<evidence type="ECO:0000313" key="1">
    <source>
        <dbReference type="EMBL" id="KAF7812226.1"/>
    </source>
</evidence>
<accession>A0A834WAT0</accession>
<proteinExistence type="predicted"/>
<protein>
    <submittedName>
        <fullName evidence="1">Retrovirus-related Pol polyprotein from transposon TNT 1-94</fullName>
    </submittedName>
</protein>
<gene>
    <name evidence="1" type="ORF">G2W53_033202</name>
</gene>
<dbReference type="EMBL" id="JAAIUW010000010">
    <property type="protein sequence ID" value="KAF7812226.1"/>
    <property type="molecule type" value="Genomic_DNA"/>
</dbReference>
<organism evidence="1 2">
    <name type="scientific">Senna tora</name>
    <dbReference type="NCBI Taxonomy" id="362788"/>
    <lineage>
        <taxon>Eukaryota</taxon>
        <taxon>Viridiplantae</taxon>
        <taxon>Streptophyta</taxon>
        <taxon>Embryophyta</taxon>
        <taxon>Tracheophyta</taxon>
        <taxon>Spermatophyta</taxon>
        <taxon>Magnoliopsida</taxon>
        <taxon>eudicotyledons</taxon>
        <taxon>Gunneridae</taxon>
        <taxon>Pentapetalae</taxon>
        <taxon>rosids</taxon>
        <taxon>fabids</taxon>
        <taxon>Fabales</taxon>
        <taxon>Fabaceae</taxon>
        <taxon>Caesalpinioideae</taxon>
        <taxon>Cassia clade</taxon>
        <taxon>Senna</taxon>
    </lineage>
</organism>
<comment type="caution">
    <text evidence="1">The sequence shown here is derived from an EMBL/GenBank/DDBJ whole genome shotgun (WGS) entry which is preliminary data.</text>
</comment>
<name>A0A834WAT0_9FABA</name>